<dbReference type="Pfam" id="PF11145">
    <property type="entry name" value="DUF2921"/>
    <property type="match status" value="1"/>
</dbReference>
<keyword evidence="5" id="KW-0808">Transferase</keyword>
<evidence type="ECO:0000313" key="14">
    <source>
        <dbReference type="EMBL" id="KAK2968456.1"/>
    </source>
</evidence>
<keyword evidence="6 10" id="KW-0812">Transmembrane</keyword>
<evidence type="ECO:0000256" key="4">
    <source>
        <dbReference type="ARBA" id="ARBA00012483"/>
    </source>
</evidence>
<comment type="caution">
    <text evidence="14">The sequence shown here is derived from an EMBL/GenBank/DDBJ whole genome shotgun (WGS) entry which is preliminary data.</text>
</comment>
<feature type="chain" id="PRO_5041651221" description="RING-type E3 ubiquitin transferase" evidence="11">
    <location>
        <begin position="33"/>
        <end position="925"/>
    </location>
</feature>
<evidence type="ECO:0000256" key="7">
    <source>
        <dbReference type="ARBA" id="ARBA00022786"/>
    </source>
</evidence>
<evidence type="ECO:0000256" key="3">
    <source>
        <dbReference type="ARBA" id="ARBA00004906"/>
    </source>
</evidence>
<dbReference type="AlphaFoldDB" id="A0AA88QVF8"/>
<dbReference type="EMBL" id="JAVXUO010002917">
    <property type="protein sequence ID" value="KAK2968456.1"/>
    <property type="molecule type" value="Genomic_DNA"/>
</dbReference>
<dbReference type="InterPro" id="IPR057425">
    <property type="entry name" value="DUF2921_N"/>
</dbReference>
<feature type="transmembrane region" description="Helical" evidence="10">
    <location>
        <begin position="874"/>
        <end position="896"/>
    </location>
</feature>
<dbReference type="PANTHER" id="PTHR33389:SF18">
    <property type="entry name" value="OS01G0677900 PROTEIN"/>
    <property type="match status" value="1"/>
</dbReference>
<evidence type="ECO:0000259" key="13">
    <source>
        <dbReference type="Pfam" id="PF25333"/>
    </source>
</evidence>
<dbReference type="EC" id="2.3.2.27" evidence="4"/>
<gene>
    <name evidence="14" type="ORF">RJ640_004462</name>
</gene>
<evidence type="ECO:0000256" key="2">
    <source>
        <dbReference type="ARBA" id="ARBA00004127"/>
    </source>
</evidence>
<comment type="pathway">
    <text evidence="3">Protein modification; protein ubiquitination.</text>
</comment>
<evidence type="ECO:0000259" key="12">
    <source>
        <dbReference type="Pfam" id="PF11145"/>
    </source>
</evidence>
<feature type="transmembrane region" description="Helical" evidence="10">
    <location>
        <begin position="633"/>
        <end position="657"/>
    </location>
</feature>
<evidence type="ECO:0000256" key="8">
    <source>
        <dbReference type="ARBA" id="ARBA00022989"/>
    </source>
</evidence>
<feature type="domain" description="DUF2921" evidence="13">
    <location>
        <begin position="36"/>
        <end position="213"/>
    </location>
</feature>
<dbReference type="GO" id="GO:0061630">
    <property type="term" value="F:ubiquitin protein ligase activity"/>
    <property type="evidence" value="ECO:0007669"/>
    <property type="project" value="UniProtKB-EC"/>
</dbReference>
<protein>
    <recommendedName>
        <fullName evidence="4">RING-type E3 ubiquitin transferase</fullName>
        <ecNumber evidence="4">2.3.2.27</ecNumber>
    </recommendedName>
</protein>
<feature type="domain" description="DUF2921" evidence="13">
    <location>
        <begin position="429"/>
        <end position="618"/>
    </location>
</feature>
<feature type="domain" description="SWEET-like" evidence="12">
    <location>
        <begin position="629"/>
        <end position="910"/>
    </location>
</feature>
<evidence type="ECO:0000256" key="6">
    <source>
        <dbReference type="ARBA" id="ARBA00022692"/>
    </source>
</evidence>
<evidence type="ECO:0000256" key="1">
    <source>
        <dbReference type="ARBA" id="ARBA00000900"/>
    </source>
</evidence>
<proteinExistence type="predicted"/>
<dbReference type="PANTHER" id="PTHR33389">
    <property type="entry name" value="FAMILY PROTEIN, PUTATIVE (DUF2921)-RELATED"/>
    <property type="match status" value="1"/>
</dbReference>
<accession>A0AA88QVF8</accession>
<feature type="transmembrane region" description="Helical" evidence="10">
    <location>
        <begin position="759"/>
        <end position="778"/>
    </location>
</feature>
<keyword evidence="8 10" id="KW-1133">Transmembrane helix</keyword>
<keyword evidence="11" id="KW-0732">Signal</keyword>
<evidence type="ECO:0000313" key="15">
    <source>
        <dbReference type="Proteomes" id="UP001187471"/>
    </source>
</evidence>
<feature type="domain" description="DUF2921" evidence="13">
    <location>
        <begin position="275"/>
        <end position="404"/>
    </location>
</feature>
<dbReference type="InterPro" id="IPR021319">
    <property type="entry name" value="DUF2921"/>
</dbReference>
<evidence type="ECO:0000256" key="10">
    <source>
        <dbReference type="SAM" id="Phobius"/>
    </source>
</evidence>
<dbReference type="GO" id="GO:0012505">
    <property type="term" value="C:endomembrane system"/>
    <property type="evidence" value="ECO:0007669"/>
    <property type="project" value="UniProtKB-SubCell"/>
</dbReference>
<sequence length="925" mass="102855">MKSGKGGCEVAWLNTCFFLLLFATTSIPSTTATVSYSDHCASVVPEATPTFPEQGTLLSIRTVTSQCKGGDRILGKNSSFSFYPNKAVSGDILTKYATSTAGVYTVEGRVRFSSSNSFYLMSNSTPRNPTHSRFRARLGSLSFQLNGLWSQSSGKLCVVGSGSWYTKEGNHLNLDAVLKLNFAKNSSISTSLVTGLLESLSFPNKTTYFEPISILAFPPMKQYQYTLLSEESVGFSGGDDVPTNSSLSLRPGGICSMLSWRFSTFKLKYESTCMQNCTPLGDTIGYVPTLMSLYAIQCSEDEQKLRYLIEFPNNSYVSHSRAFDHIAALVGEGTWDGRKNQLAVVACRILDATSALSSAHLGDCSIRLSLRYPATWSIGKSMTIEGQIWTNKTTNDSGYFDKITFQNSDNSVTGAPGVKYEYTEMERVKRSCQAQKPVKKKRETYPEGNSSDMRFDFSVKSSQGNTAWGYAAPIFVGDQFYEERDSVFISDSVMDFSEVQSLPAVEEKTSSTGPVNISYIISLRPLNGVKLGGGTYFFNQSLSPNRQAEIWAEGVYDEETGHLCMVGCRSAGSVAESLDCEILVKFQFPPVNGKNQGTLKGSIESTRRMNDSLYFDHLDVSSTALYFSQAKRFIWRMGFEITMVLISNTLICIFAGLQLFYLKKHPDAIPFISLLMLLILTLGHMIPLVLNFEALFLENHNKQNVLFGSGGWLEVNEVIVRVFTMVAFLLQFRLLQLVWISRVGNGKEKGLWGSEKKTLLVSLPLYVLGGFIALFVNWKRNKYSPTYHVAVYQEHSLWGDLRSYGGLVLDGFLLPQILLNIFQMSKESALSHSFYVGTTFVHLLPHAYDLYRAHNYVHRHVDGSYIYANPSADFYSAASDVIIPCGGMLFAGAIYLQQRFGGRCFLPGRFRKSEVYEKVPVVSSD</sequence>
<keyword evidence="9 10" id="KW-0472">Membrane</keyword>
<comment type="subcellular location">
    <subcellularLocation>
        <location evidence="2">Endomembrane system</location>
        <topology evidence="2">Multi-pass membrane protein</topology>
    </subcellularLocation>
</comment>
<evidence type="ECO:0000256" key="5">
    <source>
        <dbReference type="ARBA" id="ARBA00022679"/>
    </source>
</evidence>
<evidence type="ECO:0000256" key="11">
    <source>
        <dbReference type="SAM" id="SignalP"/>
    </source>
</evidence>
<reference evidence="14" key="1">
    <citation type="submission" date="2022-12" db="EMBL/GenBank/DDBJ databases">
        <title>Draft genome assemblies for two species of Escallonia (Escalloniales).</title>
        <authorList>
            <person name="Chanderbali A."/>
            <person name="Dervinis C."/>
            <person name="Anghel I."/>
            <person name="Soltis D."/>
            <person name="Soltis P."/>
            <person name="Zapata F."/>
        </authorList>
    </citation>
    <scope>NUCLEOTIDE SEQUENCE</scope>
    <source>
        <strain evidence="14">UCBG92.1500</strain>
        <tissue evidence="14">Leaf</tissue>
    </source>
</reference>
<keyword evidence="7" id="KW-0833">Ubl conjugation pathway</keyword>
<evidence type="ECO:0000256" key="9">
    <source>
        <dbReference type="ARBA" id="ARBA00023136"/>
    </source>
</evidence>
<dbReference type="Proteomes" id="UP001187471">
    <property type="component" value="Unassembled WGS sequence"/>
</dbReference>
<feature type="transmembrane region" description="Helical" evidence="10">
    <location>
        <begin position="718"/>
        <end position="739"/>
    </location>
</feature>
<feature type="transmembrane region" description="Helical" evidence="10">
    <location>
        <begin position="669"/>
        <end position="690"/>
    </location>
</feature>
<dbReference type="Pfam" id="PF25333">
    <property type="entry name" value="DUF2921_N"/>
    <property type="match status" value="3"/>
</dbReference>
<keyword evidence="15" id="KW-1185">Reference proteome</keyword>
<name>A0AA88QVF8_9ASTE</name>
<comment type="catalytic activity">
    <reaction evidence="1">
        <text>S-ubiquitinyl-[E2 ubiquitin-conjugating enzyme]-L-cysteine + [acceptor protein]-L-lysine = [E2 ubiquitin-conjugating enzyme]-L-cysteine + N(6)-ubiquitinyl-[acceptor protein]-L-lysine.</text>
        <dbReference type="EC" id="2.3.2.27"/>
    </reaction>
</comment>
<organism evidence="14 15">
    <name type="scientific">Escallonia rubra</name>
    <dbReference type="NCBI Taxonomy" id="112253"/>
    <lineage>
        <taxon>Eukaryota</taxon>
        <taxon>Viridiplantae</taxon>
        <taxon>Streptophyta</taxon>
        <taxon>Embryophyta</taxon>
        <taxon>Tracheophyta</taxon>
        <taxon>Spermatophyta</taxon>
        <taxon>Magnoliopsida</taxon>
        <taxon>eudicotyledons</taxon>
        <taxon>Gunneridae</taxon>
        <taxon>Pentapetalae</taxon>
        <taxon>asterids</taxon>
        <taxon>campanulids</taxon>
        <taxon>Escalloniales</taxon>
        <taxon>Escalloniaceae</taxon>
        <taxon>Escallonia</taxon>
    </lineage>
</organism>
<feature type="signal peptide" evidence="11">
    <location>
        <begin position="1"/>
        <end position="32"/>
    </location>
</feature>